<name>A0A7C4U8L9_UNCW3</name>
<organism evidence="2">
    <name type="scientific">candidate division WOR-3 bacterium</name>
    <dbReference type="NCBI Taxonomy" id="2052148"/>
    <lineage>
        <taxon>Bacteria</taxon>
        <taxon>Bacteria division WOR-3</taxon>
    </lineage>
</organism>
<comment type="caution">
    <text evidence="2">The sequence shown here is derived from an EMBL/GenBank/DDBJ whole genome shotgun (WGS) entry which is preliminary data.</text>
</comment>
<dbReference type="EMBL" id="DTHG01000083">
    <property type="protein sequence ID" value="HGW92239.1"/>
    <property type="molecule type" value="Genomic_DNA"/>
</dbReference>
<keyword evidence="1" id="KW-0802">TPR repeat</keyword>
<dbReference type="Gene3D" id="1.25.40.10">
    <property type="entry name" value="Tetratricopeptide repeat domain"/>
    <property type="match status" value="1"/>
</dbReference>
<sequence length="196" mass="23731">MIFILISSFAYDLFKEGDYYRAISEYKRELFLGIDSVNSIRMIGECYRKLGEYDSALYWYSRLNFIEPSYEKDYEYLLAITLNIEDLKIISDDEKLIEIISEYERRSKTLYLSYLFPGSSQIIYGHFKEGFFSFFWNALSISYFIFNIKEKDYFGALFTFPLFLRFYEGNIKMAKEMERKRAYQKFKSKIDEYFNN</sequence>
<dbReference type="PROSITE" id="PS50005">
    <property type="entry name" value="TPR"/>
    <property type="match status" value="1"/>
</dbReference>
<feature type="repeat" description="TPR" evidence="1">
    <location>
        <begin position="37"/>
        <end position="70"/>
    </location>
</feature>
<evidence type="ECO:0000256" key="1">
    <source>
        <dbReference type="PROSITE-ProRule" id="PRU00339"/>
    </source>
</evidence>
<reference evidence="2" key="1">
    <citation type="journal article" date="2020" name="mSystems">
        <title>Genome- and Community-Level Interaction Insights into Carbon Utilization and Element Cycling Functions of Hydrothermarchaeota in Hydrothermal Sediment.</title>
        <authorList>
            <person name="Zhou Z."/>
            <person name="Liu Y."/>
            <person name="Xu W."/>
            <person name="Pan J."/>
            <person name="Luo Z.H."/>
            <person name="Li M."/>
        </authorList>
    </citation>
    <scope>NUCLEOTIDE SEQUENCE [LARGE SCALE GENOMIC DNA]</scope>
    <source>
        <strain evidence="2">SpSt-780</strain>
    </source>
</reference>
<evidence type="ECO:0000313" key="2">
    <source>
        <dbReference type="EMBL" id="HGW92239.1"/>
    </source>
</evidence>
<dbReference type="InterPro" id="IPR011990">
    <property type="entry name" value="TPR-like_helical_dom_sf"/>
</dbReference>
<accession>A0A7C4U8L9</accession>
<proteinExistence type="predicted"/>
<dbReference type="AlphaFoldDB" id="A0A7C4U8L9"/>
<gene>
    <name evidence="2" type="ORF">ENV67_06855</name>
</gene>
<dbReference type="SUPFAM" id="SSF48452">
    <property type="entry name" value="TPR-like"/>
    <property type="match status" value="1"/>
</dbReference>
<protein>
    <submittedName>
        <fullName evidence="2">Tetratricopeptide repeat protein</fullName>
    </submittedName>
</protein>
<dbReference type="InterPro" id="IPR019734">
    <property type="entry name" value="TPR_rpt"/>
</dbReference>